<proteinExistence type="predicted"/>
<reference evidence="2 4" key="1">
    <citation type="journal article" date="2012" name="Nature">
        <title>Repeated polyploidization of Gossypium genomes and the evolution of spinnable cotton fibres.</title>
        <authorList>
            <person name="Paterson A.H."/>
            <person name="Wendel J.F."/>
            <person name="Gundlach H."/>
            <person name="Guo H."/>
            <person name="Jenkins J."/>
            <person name="Jin D."/>
            <person name="Llewellyn D."/>
            <person name="Showmaker K.C."/>
            <person name="Shu S."/>
            <person name="Udall J."/>
            <person name="Yoo M.J."/>
            <person name="Byers R."/>
            <person name="Chen W."/>
            <person name="Doron-Faigenboim A."/>
            <person name="Duke M.V."/>
            <person name="Gong L."/>
            <person name="Grimwood J."/>
            <person name="Grover C."/>
            <person name="Grupp K."/>
            <person name="Hu G."/>
            <person name="Lee T.H."/>
            <person name="Li J."/>
            <person name="Lin L."/>
            <person name="Liu T."/>
            <person name="Marler B.S."/>
            <person name="Page J.T."/>
            <person name="Roberts A.W."/>
            <person name="Romanel E."/>
            <person name="Sanders W.S."/>
            <person name="Szadkowski E."/>
            <person name="Tan X."/>
            <person name="Tang H."/>
            <person name="Xu C."/>
            <person name="Wang J."/>
            <person name="Wang Z."/>
            <person name="Zhang D."/>
            <person name="Zhang L."/>
            <person name="Ashrafi H."/>
            <person name="Bedon F."/>
            <person name="Bowers J.E."/>
            <person name="Brubaker C.L."/>
            <person name="Chee P.W."/>
            <person name="Das S."/>
            <person name="Gingle A.R."/>
            <person name="Haigler C.H."/>
            <person name="Harker D."/>
            <person name="Hoffmann L.V."/>
            <person name="Hovav R."/>
            <person name="Jones D.C."/>
            <person name="Lemke C."/>
            <person name="Mansoor S."/>
            <person name="ur Rahman M."/>
            <person name="Rainville L.N."/>
            <person name="Rambani A."/>
            <person name="Reddy U.K."/>
            <person name="Rong J.K."/>
            <person name="Saranga Y."/>
            <person name="Scheffler B.E."/>
            <person name="Scheffler J.A."/>
            <person name="Stelly D.M."/>
            <person name="Triplett B.A."/>
            <person name="Van Deynze A."/>
            <person name="Vaslin M.F."/>
            <person name="Waghmare V.N."/>
            <person name="Walford S.A."/>
            <person name="Wright R.J."/>
            <person name="Zaki E.A."/>
            <person name="Zhang T."/>
            <person name="Dennis E.S."/>
            <person name="Mayer K.F."/>
            <person name="Peterson D.G."/>
            <person name="Rokhsar D.S."/>
            <person name="Wang X."/>
            <person name="Schmutz J."/>
        </authorList>
    </citation>
    <scope>NUCLEOTIDE SEQUENCE [LARGE SCALE GENOMIC DNA]</scope>
</reference>
<reference evidence="3" key="3">
    <citation type="submission" date="2020-04" db="EMBL/GenBank/DDBJ databases">
        <authorList>
            <person name="Grover C.E."/>
            <person name="Arick M.A. II"/>
            <person name="Thrash A."/>
            <person name="Conover J.L."/>
            <person name="Sanders W.S."/>
            <person name="Peterson D.G."/>
            <person name="Scheffler J.A."/>
            <person name="Scheffler B.E."/>
            <person name="Wendel J.F."/>
        </authorList>
    </citation>
    <scope>NUCLEOTIDE SEQUENCE</scope>
    <source>
        <strain evidence="3">8</strain>
        <tissue evidence="3">Leaf</tissue>
    </source>
</reference>
<gene>
    <name evidence="2" type="ORF">B456_009G043700</name>
    <name evidence="3" type="ORF">Gorai_011081</name>
</gene>
<evidence type="ECO:0000256" key="1">
    <source>
        <dbReference type="SAM" id="MobiDB-lite"/>
    </source>
</evidence>
<evidence type="ECO:0000313" key="4">
    <source>
        <dbReference type="Proteomes" id="UP000032304"/>
    </source>
</evidence>
<dbReference type="AlphaFoldDB" id="A0A0D2RTY2"/>
<feature type="compositionally biased region" description="Basic and acidic residues" evidence="1">
    <location>
        <begin position="31"/>
        <end position="44"/>
    </location>
</feature>
<keyword evidence="4" id="KW-1185">Reference proteome</keyword>
<feature type="region of interest" description="Disordered" evidence="1">
    <location>
        <begin position="15"/>
        <end position="62"/>
    </location>
</feature>
<dbReference type="EMBL" id="JABEZZ010000009">
    <property type="protein sequence ID" value="MBA0594164.1"/>
    <property type="molecule type" value="Genomic_DNA"/>
</dbReference>
<evidence type="ECO:0000313" key="5">
    <source>
        <dbReference type="Proteomes" id="UP000593578"/>
    </source>
</evidence>
<dbReference type="Proteomes" id="UP000593578">
    <property type="component" value="Unassembled WGS sequence"/>
</dbReference>
<dbReference type="EMBL" id="CM001748">
    <property type="protein sequence ID" value="KJB54663.1"/>
    <property type="molecule type" value="Genomic_DNA"/>
</dbReference>
<protein>
    <submittedName>
        <fullName evidence="2">Uncharacterized protein</fullName>
    </submittedName>
</protein>
<dbReference type="Proteomes" id="UP000032304">
    <property type="component" value="Chromosome 9"/>
</dbReference>
<dbReference type="OMA" id="STYHPKQ"/>
<dbReference type="PANTHER" id="PTHR36801:SF3">
    <property type="entry name" value="OS06G0150300 PROTEIN"/>
    <property type="match status" value="1"/>
</dbReference>
<accession>A0A0D2RTY2</accession>
<organism evidence="2 4">
    <name type="scientific">Gossypium raimondii</name>
    <name type="common">Peruvian cotton</name>
    <name type="synonym">Gossypium klotzschianum subsp. raimondii</name>
    <dbReference type="NCBI Taxonomy" id="29730"/>
    <lineage>
        <taxon>Eukaryota</taxon>
        <taxon>Viridiplantae</taxon>
        <taxon>Streptophyta</taxon>
        <taxon>Embryophyta</taxon>
        <taxon>Tracheophyta</taxon>
        <taxon>Spermatophyta</taxon>
        <taxon>Magnoliopsida</taxon>
        <taxon>eudicotyledons</taxon>
        <taxon>Gunneridae</taxon>
        <taxon>Pentapetalae</taxon>
        <taxon>rosids</taxon>
        <taxon>malvids</taxon>
        <taxon>Malvales</taxon>
        <taxon>Malvaceae</taxon>
        <taxon>Malvoideae</taxon>
        <taxon>Gossypium</taxon>
    </lineage>
</organism>
<dbReference type="PANTHER" id="PTHR36801">
    <property type="entry name" value="OS06G0150200 PROTEIN"/>
    <property type="match status" value="1"/>
</dbReference>
<evidence type="ECO:0000313" key="3">
    <source>
        <dbReference type="EMBL" id="MBA0594164.1"/>
    </source>
</evidence>
<dbReference type="Gramene" id="KJB54663">
    <property type="protein sequence ID" value="KJB54663"/>
    <property type="gene ID" value="B456_009G043700"/>
</dbReference>
<evidence type="ECO:0000313" key="2">
    <source>
        <dbReference type="EMBL" id="KJB54663.1"/>
    </source>
</evidence>
<name>A0A0D2RTY2_GOSRA</name>
<reference evidence="3 5" key="2">
    <citation type="journal article" date="2019" name="Genome Biol. Evol.">
        <title>Insights into the evolution of the New World diploid cottons (Gossypium, subgenus Houzingenia) based on genome sequencing.</title>
        <authorList>
            <person name="Grover C.E."/>
            <person name="Arick M.A. 2nd"/>
            <person name="Thrash A."/>
            <person name="Conover J.L."/>
            <person name="Sanders W.S."/>
            <person name="Peterson D.G."/>
            <person name="Frelichowski J.E."/>
            <person name="Scheffler J.A."/>
            <person name="Scheffler B.E."/>
            <person name="Wendel J.F."/>
        </authorList>
    </citation>
    <scope>NUCLEOTIDE SEQUENCE [LARGE SCALE GENOMIC DNA]</scope>
    <source>
        <strain evidence="3">8</strain>
        <tissue evidence="3">Leaf</tissue>
    </source>
</reference>
<sequence length="186" mass="20538">MGVTATMAIITGLCGFRRRRPPDSPPPGLSEKPDIQSELMEKTQEATAIETDAKTGDNNSKQEMVIKELPPPPGMMMKDAHSCNNFTLKSDSTRKLGTTLSVKSISVKIREKKARPKDEDSIWKKTIILGGKCKISDDDNDAVIFNGKHDTVLAYHPRTLSTISISRTGSFKESDKTASRMNSFKH</sequence>